<protein>
    <recommendedName>
        <fullName evidence="8">Apolipoprotein N-acyltransferase</fullName>
        <shortName evidence="8">ALP N-acyltransferase</shortName>
        <ecNumber evidence="8">2.3.1.269</ecNumber>
    </recommendedName>
</protein>
<dbReference type="Gene3D" id="3.60.110.10">
    <property type="entry name" value="Carbon-nitrogen hydrolase"/>
    <property type="match status" value="1"/>
</dbReference>
<dbReference type="Pfam" id="PF20154">
    <property type="entry name" value="LNT_N"/>
    <property type="match status" value="1"/>
</dbReference>
<dbReference type="InterPro" id="IPR045378">
    <property type="entry name" value="LNT_N"/>
</dbReference>
<keyword evidence="11" id="KW-1185">Reference proteome</keyword>
<dbReference type="CDD" id="cd07571">
    <property type="entry name" value="ALP_N-acyl_transferase"/>
    <property type="match status" value="1"/>
</dbReference>
<keyword evidence="5 8" id="KW-1133">Transmembrane helix</keyword>
<dbReference type="Proteomes" id="UP000460435">
    <property type="component" value="Unassembled WGS sequence"/>
</dbReference>
<dbReference type="RefSeq" id="WP_162448709.1">
    <property type="nucleotide sequence ID" value="NZ_WLZY01000001.1"/>
</dbReference>
<evidence type="ECO:0000259" key="9">
    <source>
        <dbReference type="PROSITE" id="PS50263"/>
    </source>
</evidence>
<sequence>MSVSAVGKAIGGRTLARVIGAILAGLLLAFAFQPFDLWFLAVLAPGLLALLVREQSLKLSMLSGFVFGLAFFLPLMWWTGLEVGPVPWILLALLQAAFFVPLGIGFTLVQRLPAWPLWIAAVWVAVEALRGRVPWGGLTWGKLAFAQVDAPFLGLGALGGTPLVSFAVALTGGLLAWIVVNRNMRMRVAAGLAAGGLTMAGLLVSPPAADGETVTIATVQGNVPVMGLDFNSRARVVTNNHVEVTERLAADVASGEVEQPDIVVWPENSSDMNPYRDQQTYDNIQHAVDTIGVPVFVNVRVPTEDEQNVENTAVLWHPETGPAESYIKRHPMPFGEYIPMRNIARMITDAVDRQPRDFVSGDEAGIFDTAAGSIGMAICFEVGFDAIVRDAVVEGGQVLAVQTNNATFRDSPMTEQHLAMSRFRAVEHGRTVIVSALAGVSAVVAPDGEVLQRAELFTQDVLVAEVPLSDARTVATAVGTWPEWIIVALALGALGGLGLTTLRRGRAVDAAPAEKTDMVPAGMSSEAGSRM</sequence>
<keyword evidence="3 8" id="KW-0808">Transferase</keyword>
<dbReference type="PANTHER" id="PTHR38686:SF1">
    <property type="entry name" value="APOLIPOPROTEIN N-ACYLTRANSFERASE"/>
    <property type="match status" value="1"/>
</dbReference>
<feature type="transmembrane region" description="Helical" evidence="8">
    <location>
        <begin position="153"/>
        <end position="179"/>
    </location>
</feature>
<comment type="similarity">
    <text evidence="8">Belongs to the CN hydrolase family. Apolipoprotein N-acyltransferase subfamily.</text>
</comment>
<comment type="catalytic activity">
    <reaction evidence="8">
        <text>N-terminal S-1,2-diacyl-sn-glyceryl-L-cysteinyl-[lipoprotein] + a glycerophospholipid = N-acyl-S-1,2-diacyl-sn-glyceryl-L-cysteinyl-[lipoprotein] + a 2-acyl-sn-glycero-3-phospholipid + H(+)</text>
        <dbReference type="Rhea" id="RHEA:48228"/>
        <dbReference type="Rhea" id="RHEA-COMP:14681"/>
        <dbReference type="Rhea" id="RHEA-COMP:14684"/>
        <dbReference type="ChEBI" id="CHEBI:15378"/>
        <dbReference type="ChEBI" id="CHEBI:136912"/>
        <dbReference type="ChEBI" id="CHEBI:140656"/>
        <dbReference type="ChEBI" id="CHEBI:140657"/>
        <dbReference type="ChEBI" id="CHEBI:140660"/>
        <dbReference type="EC" id="2.3.1.269"/>
    </reaction>
</comment>
<feature type="transmembrane region" description="Helical" evidence="8">
    <location>
        <begin position="37"/>
        <end position="52"/>
    </location>
</feature>
<dbReference type="PANTHER" id="PTHR38686">
    <property type="entry name" value="APOLIPOPROTEIN N-ACYLTRANSFERASE"/>
    <property type="match status" value="1"/>
</dbReference>
<comment type="caution">
    <text evidence="10">The sequence shown here is derived from an EMBL/GenBank/DDBJ whole genome shotgun (WGS) entry which is preliminary data.</text>
</comment>
<feature type="transmembrane region" description="Helical" evidence="8">
    <location>
        <begin position="115"/>
        <end position="133"/>
    </location>
</feature>
<gene>
    <name evidence="8 10" type="primary">lnt</name>
    <name evidence="10" type="ORF">F7O44_03195</name>
</gene>
<keyword evidence="7 8" id="KW-0012">Acyltransferase</keyword>
<evidence type="ECO:0000256" key="7">
    <source>
        <dbReference type="ARBA" id="ARBA00023315"/>
    </source>
</evidence>
<comment type="pathway">
    <text evidence="8">Protein modification; lipoprotein biosynthesis (N-acyl transfer).</text>
</comment>
<comment type="subcellular location">
    <subcellularLocation>
        <location evidence="1 8">Cell membrane</location>
        <topology evidence="1 8">Multi-pass membrane protein</topology>
    </subcellularLocation>
</comment>
<dbReference type="EMBL" id="WLZY01000001">
    <property type="protein sequence ID" value="NDL56074.1"/>
    <property type="molecule type" value="Genomic_DNA"/>
</dbReference>
<dbReference type="GO" id="GO:0005886">
    <property type="term" value="C:plasma membrane"/>
    <property type="evidence" value="ECO:0007669"/>
    <property type="project" value="UniProtKB-SubCell"/>
</dbReference>
<feature type="transmembrane region" description="Helical" evidence="8">
    <location>
        <begin position="59"/>
        <end position="80"/>
    </location>
</feature>
<evidence type="ECO:0000256" key="2">
    <source>
        <dbReference type="ARBA" id="ARBA00022475"/>
    </source>
</evidence>
<evidence type="ECO:0000256" key="4">
    <source>
        <dbReference type="ARBA" id="ARBA00022692"/>
    </source>
</evidence>
<organism evidence="10 11">
    <name type="scientific">Phytoactinopolyspora mesophila</name>
    <dbReference type="NCBI Taxonomy" id="2650750"/>
    <lineage>
        <taxon>Bacteria</taxon>
        <taxon>Bacillati</taxon>
        <taxon>Actinomycetota</taxon>
        <taxon>Actinomycetes</taxon>
        <taxon>Jiangellales</taxon>
        <taxon>Jiangellaceae</taxon>
        <taxon>Phytoactinopolyspora</taxon>
    </lineage>
</organism>
<dbReference type="InterPro" id="IPR036526">
    <property type="entry name" value="C-N_Hydrolase_sf"/>
</dbReference>
<dbReference type="GO" id="GO:0042158">
    <property type="term" value="P:lipoprotein biosynthetic process"/>
    <property type="evidence" value="ECO:0007669"/>
    <property type="project" value="UniProtKB-UniRule"/>
</dbReference>
<dbReference type="SUPFAM" id="SSF56317">
    <property type="entry name" value="Carbon-nitrogen hydrolase"/>
    <property type="match status" value="1"/>
</dbReference>
<dbReference type="InterPro" id="IPR003010">
    <property type="entry name" value="C-N_Hydrolase"/>
</dbReference>
<evidence type="ECO:0000256" key="1">
    <source>
        <dbReference type="ARBA" id="ARBA00004651"/>
    </source>
</evidence>
<comment type="function">
    <text evidence="8">Catalyzes the phospholipid dependent N-acylation of the N-terminal cysteine of apolipoprotein, the last step in lipoprotein maturation.</text>
</comment>
<keyword evidence="2 8" id="KW-1003">Cell membrane</keyword>
<dbReference type="HAMAP" id="MF_01148">
    <property type="entry name" value="Lnt"/>
    <property type="match status" value="1"/>
</dbReference>
<dbReference type="NCBIfam" id="TIGR00546">
    <property type="entry name" value="lnt"/>
    <property type="match status" value="1"/>
</dbReference>
<feature type="transmembrane region" description="Helical" evidence="8">
    <location>
        <begin position="14"/>
        <end position="31"/>
    </location>
</feature>
<keyword evidence="4 8" id="KW-0812">Transmembrane</keyword>
<dbReference type="InterPro" id="IPR004563">
    <property type="entry name" value="Apolipo_AcylTrfase"/>
</dbReference>
<evidence type="ECO:0000256" key="8">
    <source>
        <dbReference type="HAMAP-Rule" id="MF_01148"/>
    </source>
</evidence>
<dbReference type="EC" id="2.3.1.269" evidence="8"/>
<accession>A0A7K3LYI1</accession>
<dbReference type="Pfam" id="PF00795">
    <property type="entry name" value="CN_hydrolase"/>
    <property type="match status" value="1"/>
</dbReference>
<feature type="domain" description="CN hydrolase" evidence="9">
    <location>
        <begin position="214"/>
        <end position="468"/>
    </location>
</feature>
<dbReference type="GO" id="GO:0016410">
    <property type="term" value="F:N-acyltransferase activity"/>
    <property type="evidence" value="ECO:0007669"/>
    <property type="project" value="UniProtKB-UniRule"/>
</dbReference>
<evidence type="ECO:0000256" key="3">
    <source>
        <dbReference type="ARBA" id="ARBA00022679"/>
    </source>
</evidence>
<evidence type="ECO:0000313" key="11">
    <source>
        <dbReference type="Proteomes" id="UP000460435"/>
    </source>
</evidence>
<feature type="transmembrane region" description="Helical" evidence="8">
    <location>
        <begin position="86"/>
        <end position="108"/>
    </location>
</feature>
<dbReference type="PROSITE" id="PS50263">
    <property type="entry name" value="CN_HYDROLASE"/>
    <property type="match status" value="1"/>
</dbReference>
<dbReference type="AlphaFoldDB" id="A0A7K3LYI1"/>
<keyword evidence="6 8" id="KW-0472">Membrane</keyword>
<evidence type="ECO:0000256" key="5">
    <source>
        <dbReference type="ARBA" id="ARBA00022989"/>
    </source>
</evidence>
<name>A0A7K3LYI1_9ACTN</name>
<evidence type="ECO:0000256" key="6">
    <source>
        <dbReference type="ARBA" id="ARBA00023136"/>
    </source>
</evidence>
<dbReference type="UniPathway" id="UPA00666"/>
<keyword evidence="10" id="KW-0449">Lipoprotein</keyword>
<proteinExistence type="inferred from homology"/>
<reference evidence="10 11" key="1">
    <citation type="submission" date="2019-11" db="EMBL/GenBank/DDBJ databases">
        <authorList>
            <person name="Li X.-J."/>
            <person name="Feng X.-M."/>
        </authorList>
    </citation>
    <scope>NUCLEOTIDE SEQUENCE [LARGE SCALE GENOMIC DNA]</scope>
    <source>
        <strain evidence="10 11">XMNu-373</strain>
    </source>
</reference>
<feature type="transmembrane region" description="Helical" evidence="8">
    <location>
        <begin position="186"/>
        <end position="204"/>
    </location>
</feature>
<evidence type="ECO:0000313" key="10">
    <source>
        <dbReference type="EMBL" id="NDL56074.1"/>
    </source>
</evidence>